<reference evidence="3" key="1">
    <citation type="journal article" date="2019" name="Int. J. Syst. Evol. Microbiol.">
        <title>The Global Catalogue of Microorganisms (GCM) 10K type strain sequencing project: providing services to taxonomists for standard genome sequencing and annotation.</title>
        <authorList>
            <consortium name="The Broad Institute Genomics Platform"/>
            <consortium name="The Broad Institute Genome Sequencing Center for Infectious Disease"/>
            <person name="Wu L."/>
            <person name="Ma J."/>
        </authorList>
    </citation>
    <scope>NUCLEOTIDE SEQUENCE [LARGE SCALE GENOMIC DNA]</scope>
    <source>
        <strain evidence="3">CCUG 55608</strain>
    </source>
</reference>
<feature type="signal peptide" evidence="1">
    <location>
        <begin position="1"/>
        <end position="26"/>
    </location>
</feature>
<evidence type="ECO:0000313" key="3">
    <source>
        <dbReference type="Proteomes" id="UP001597116"/>
    </source>
</evidence>
<name>A0ABW3Q325_9BACT</name>
<sequence>MKTFSYPRFFYTVLLLIFLSSASVWAQDGGRNKAVYAEALGSGITLSLNYDFRFKPTQDGLGMRIGVGGGSFSDTNSDAKAGIVTMPVLVDYLVGQRRVAFEAGAGLTLVYINVSGTDAVSGELLSGKGFGFMGTFNTGLRLQPVRNGVVFRLNWSPAISNAGFQANWLGLSLGYAFK</sequence>
<keyword evidence="3" id="KW-1185">Reference proteome</keyword>
<evidence type="ECO:0008006" key="4">
    <source>
        <dbReference type="Google" id="ProtNLM"/>
    </source>
</evidence>
<dbReference type="EMBL" id="JBHTLP010000008">
    <property type="protein sequence ID" value="MFD1141332.1"/>
    <property type="molecule type" value="Genomic_DNA"/>
</dbReference>
<gene>
    <name evidence="2" type="ORF">ACFQ4C_09440</name>
</gene>
<feature type="chain" id="PRO_5046243537" description="Outer membrane protein beta-barrel domain-containing protein" evidence="1">
    <location>
        <begin position="27"/>
        <end position="178"/>
    </location>
</feature>
<keyword evidence="1" id="KW-0732">Signal</keyword>
<comment type="caution">
    <text evidence="2">The sequence shown here is derived from an EMBL/GenBank/DDBJ whole genome shotgun (WGS) entry which is preliminary data.</text>
</comment>
<protein>
    <recommendedName>
        <fullName evidence="4">Outer membrane protein beta-barrel domain-containing protein</fullName>
    </recommendedName>
</protein>
<accession>A0ABW3Q325</accession>
<dbReference type="Proteomes" id="UP001597116">
    <property type="component" value="Unassembled WGS sequence"/>
</dbReference>
<proteinExistence type="predicted"/>
<evidence type="ECO:0000313" key="2">
    <source>
        <dbReference type="EMBL" id="MFD1141332.1"/>
    </source>
</evidence>
<organism evidence="2 3">
    <name type="scientific">Larkinella insperata</name>
    <dbReference type="NCBI Taxonomy" id="332158"/>
    <lineage>
        <taxon>Bacteria</taxon>
        <taxon>Pseudomonadati</taxon>
        <taxon>Bacteroidota</taxon>
        <taxon>Cytophagia</taxon>
        <taxon>Cytophagales</taxon>
        <taxon>Spirosomataceae</taxon>
        <taxon>Larkinella</taxon>
    </lineage>
</organism>
<evidence type="ECO:0000256" key="1">
    <source>
        <dbReference type="SAM" id="SignalP"/>
    </source>
</evidence>
<dbReference type="RefSeq" id="WP_265991681.1">
    <property type="nucleotide sequence ID" value="NZ_CP110973.1"/>
</dbReference>